<comment type="caution">
    <text evidence="1">The sequence shown here is derived from an EMBL/GenBank/DDBJ whole genome shotgun (WGS) entry which is preliminary data.</text>
</comment>
<dbReference type="Proteomes" id="UP000322234">
    <property type="component" value="Unassembled WGS sequence"/>
</dbReference>
<dbReference type="EMBL" id="VBQZ03000055">
    <property type="protein sequence ID" value="MXQ89454.1"/>
    <property type="molecule type" value="Genomic_DNA"/>
</dbReference>
<proteinExistence type="predicted"/>
<name>A0A6B0RN62_9CETA</name>
<keyword evidence="2" id="KW-1185">Reference proteome</keyword>
<evidence type="ECO:0008006" key="3">
    <source>
        <dbReference type="Google" id="ProtNLM"/>
    </source>
</evidence>
<evidence type="ECO:0000313" key="2">
    <source>
        <dbReference type="Proteomes" id="UP000322234"/>
    </source>
</evidence>
<sequence length="130" mass="14476">MPVACEWHPSWGENNRLPWKQLCSGNPSPQGTIWIQVVKLVVVNHRKMFVSGKQSSLFLHQITHSGEKPSEKYGKAVCCASNLAQHRRVHTGADSHDSKMVSIVPLKEKKTPGCQIKRVANLDTNAGFHP</sequence>
<dbReference type="SUPFAM" id="SSF57667">
    <property type="entry name" value="beta-beta-alpha zinc fingers"/>
    <property type="match status" value="1"/>
</dbReference>
<evidence type="ECO:0000313" key="1">
    <source>
        <dbReference type="EMBL" id="MXQ89454.1"/>
    </source>
</evidence>
<accession>A0A6B0RN62</accession>
<dbReference type="AlphaFoldDB" id="A0A6B0RN62"/>
<dbReference type="InterPro" id="IPR036236">
    <property type="entry name" value="Znf_C2H2_sf"/>
</dbReference>
<protein>
    <recommendedName>
        <fullName evidence="3">C2H2-type domain-containing protein</fullName>
    </recommendedName>
</protein>
<reference evidence="1" key="1">
    <citation type="submission" date="2019-10" db="EMBL/GenBank/DDBJ databases">
        <title>The sequence and de novo assembly of the wild yak genome.</title>
        <authorList>
            <person name="Liu Y."/>
        </authorList>
    </citation>
    <scope>NUCLEOTIDE SEQUENCE [LARGE SCALE GENOMIC DNA]</scope>
    <source>
        <strain evidence="1">WY2019</strain>
    </source>
</reference>
<dbReference type="Gene3D" id="3.30.160.60">
    <property type="entry name" value="Classic Zinc Finger"/>
    <property type="match status" value="1"/>
</dbReference>
<gene>
    <name evidence="1" type="ORF">E5288_WYG000924</name>
</gene>
<organism evidence="1 2">
    <name type="scientific">Bos mutus</name>
    <name type="common">wild yak</name>
    <dbReference type="NCBI Taxonomy" id="72004"/>
    <lineage>
        <taxon>Eukaryota</taxon>
        <taxon>Metazoa</taxon>
        <taxon>Chordata</taxon>
        <taxon>Craniata</taxon>
        <taxon>Vertebrata</taxon>
        <taxon>Euteleostomi</taxon>
        <taxon>Mammalia</taxon>
        <taxon>Eutheria</taxon>
        <taxon>Laurasiatheria</taxon>
        <taxon>Artiodactyla</taxon>
        <taxon>Ruminantia</taxon>
        <taxon>Pecora</taxon>
        <taxon>Bovidae</taxon>
        <taxon>Bovinae</taxon>
        <taxon>Bos</taxon>
    </lineage>
</organism>